<comment type="caution">
    <text evidence="2">The sequence shown here is derived from an EMBL/GenBank/DDBJ whole genome shotgun (WGS) entry which is preliminary data.</text>
</comment>
<gene>
    <name evidence="2" type="ORF">ODALV1_LOCUS12275</name>
</gene>
<evidence type="ECO:0000313" key="3">
    <source>
        <dbReference type="Proteomes" id="UP001642540"/>
    </source>
</evidence>
<evidence type="ECO:0000313" key="2">
    <source>
        <dbReference type="EMBL" id="CAL8106077.1"/>
    </source>
</evidence>
<feature type="region of interest" description="Disordered" evidence="1">
    <location>
        <begin position="540"/>
        <end position="580"/>
    </location>
</feature>
<feature type="region of interest" description="Disordered" evidence="1">
    <location>
        <begin position="1"/>
        <end position="32"/>
    </location>
</feature>
<evidence type="ECO:0000256" key="1">
    <source>
        <dbReference type="SAM" id="MobiDB-lite"/>
    </source>
</evidence>
<proteinExistence type="predicted"/>
<sequence length="580" mass="64181">MDSSSSESDHEDLQISPPSRPDAETRSEPRWPRFCLPDETFHTVDLSDIPSSQNRSLCEASVFPEQDLSQMDYETPEPDFAPAEHLRANPTAQISQLEEHHSGVFSLKVEVFDESPPHYLRTSGNSQNFLRDFTLASSNEPESTEHNNEPILDDRDRDQMDAGMVINESNSDVPEQPIDFAETAGMQNYNQPEVDVANELMQHEVDVNVALGDNGVEDPEVGNPAMAVSGNEVRDVQVIQVGSMENLGKDSSENEQPPVPNATIQVVPIGMPGNVEPPVGDPVIPVLPIQMPVNVQPPVRDPMNQEVRMDVPGNDAQRIEQPPVGGHIIQRVAIEVAGNEAQGIEEVQVLHIEMPENVEPPVPDPANQDAQMEVPEHEGQRNEQPPVGGHVIPEVDIEVAQNDAHGIEGIPRRSPVIQDPAFEVPVIPRRLIDRTNWNFPYPLRRNLKDGIEFRRGQNIETNEEVYLCLWGNGECGYATALGERNSAGQTPYQAMRTHIDETHEPQVIGPREITRNLASRNRIANGPAQPERPVRSIYAIPPDNAMEADNGVQPENAVAQPGNGNLENQERGMPEDEVMQ</sequence>
<dbReference type="EMBL" id="CAXLJM020000036">
    <property type="protein sequence ID" value="CAL8106077.1"/>
    <property type="molecule type" value="Genomic_DNA"/>
</dbReference>
<keyword evidence="3" id="KW-1185">Reference proteome</keyword>
<organism evidence="2 3">
    <name type="scientific">Orchesella dallaii</name>
    <dbReference type="NCBI Taxonomy" id="48710"/>
    <lineage>
        <taxon>Eukaryota</taxon>
        <taxon>Metazoa</taxon>
        <taxon>Ecdysozoa</taxon>
        <taxon>Arthropoda</taxon>
        <taxon>Hexapoda</taxon>
        <taxon>Collembola</taxon>
        <taxon>Entomobryomorpha</taxon>
        <taxon>Entomobryoidea</taxon>
        <taxon>Orchesellidae</taxon>
        <taxon>Orchesellinae</taxon>
        <taxon>Orchesella</taxon>
    </lineage>
</organism>
<name>A0ABP1QKC3_9HEXA</name>
<protein>
    <submittedName>
        <fullName evidence="2">Uncharacterized protein</fullName>
    </submittedName>
</protein>
<feature type="compositionally biased region" description="Basic and acidic residues" evidence="1">
    <location>
        <begin position="21"/>
        <end position="31"/>
    </location>
</feature>
<feature type="region of interest" description="Disordered" evidence="1">
    <location>
        <begin position="357"/>
        <end position="387"/>
    </location>
</feature>
<dbReference type="Proteomes" id="UP001642540">
    <property type="component" value="Unassembled WGS sequence"/>
</dbReference>
<reference evidence="2 3" key="1">
    <citation type="submission" date="2024-08" db="EMBL/GenBank/DDBJ databases">
        <authorList>
            <person name="Cucini C."/>
            <person name="Frati F."/>
        </authorList>
    </citation>
    <scope>NUCLEOTIDE SEQUENCE [LARGE SCALE GENOMIC DNA]</scope>
</reference>
<accession>A0ABP1QKC3</accession>